<feature type="domain" description="Beta-galactosidase trimerisation" evidence="13">
    <location>
        <begin position="412"/>
        <end position="615"/>
    </location>
</feature>
<dbReference type="OrthoDB" id="9800974at2"/>
<evidence type="ECO:0000256" key="4">
    <source>
        <dbReference type="ARBA" id="ARBA00022723"/>
    </source>
</evidence>
<dbReference type="GO" id="GO:0046872">
    <property type="term" value="F:metal ion binding"/>
    <property type="evidence" value="ECO:0007669"/>
    <property type="project" value="UniProtKB-KW"/>
</dbReference>
<evidence type="ECO:0000256" key="9">
    <source>
        <dbReference type="PIRSR" id="PIRSR001084-1"/>
    </source>
</evidence>
<feature type="domain" description="Glycoside hydrolase family 42 N-terminal" evidence="12">
    <location>
        <begin position="34"/>
        <end position="399"/>
    </location>
</feature>
<dbReference type="InterPro" id="IPR017853">
    <property type="entry name" value="GH"/>
</dbReference>
<dbReference type="GO" id="GO:0009341">
    <property type="term" value="C:beta-galactosidase complex"/>
    <property type="evidence" value="ECO:0007669"/>
    <property type="project" value="InterPro"/>
</dbReference>
<keyword evidence="11" id="KW-0732">Signal</keyword>
<dbReference type="PIRSF" id="PIRSF001084">
    <property type="entry name" value="B-galactosidase"/>
    <property type="match status" value="1"/>
</dbReference>
<comment type="catalytic activity">
    <reaction evidence="1 8">
        <text>Hydrolysis of terminal non-reducing beta-D-galactose residues in beta-D-galactosides.</text>
        <dbReference type="EC" id="3.2.1.23"/>
    </reaction>
</comment>
<dbReference type="InterPro" id="IPR029062">
    <property type="entry name" value="Class_I_gatase-like"/>
</dbReference>
<feature type="chain" id="PRO_5019575000" description="Beta-galactosidase" evidence="11">
    <location>
        <begin position="22"/>
        <end position="686"/>
    </location>
</feature>
<feature type="active site" description="Nucleophile" evidence="9">
    <location>
        <position position="321"/>
    </location>
</feature>
<protein>
    <recommendedName>
        <fullName evidence="3 8">Beta-galactosidase</fullName>
        <shortName evidence="8">Beta-gal</shortName>
        <ecNumber evidence="3 8">3.2.1.23</ecNumber>
    </recommendedName>
</protein>
<gene>
    <name evidence="14" type="ORF">DFQ12_0788</name>
</gene>
<dbReference type="GO" id="GO:0005975">
    <property type="term" value="P:carbohydrate metabolic process"/>
    <property type="evidence" value="ECO:0007669"/>
    <property type="project" value="InterPro"/>
</dbReference>
<evidence type="ECO:0000256" key="7">
    <source>
        <dbReference type="ARBA" id="ARBA00023295"/>
    </source>
</evidence>
<dbReference type="SUPFAM" id="SSF52317">
    <property type="entry name" value="Class I glutamine amidotransferase-like"/>
    <property type="match status" value="1"/>
</dbReference>
<dbReference type="Gene3D" id="3.20.20.80">
    <property type="entry name" value="Glycosidases"/>
    <property type="match status" value="1"/>
</dbReference>
<feature type="active site" description="Proton donor" evidence="9">
    <location>
        <position position="169"/>
    </location>
</feature>
<evidence type="ECO:0000256" key="11">
    <source>
        <dbReference type="SAM" id="SignalP"/>
    </source>
</evidence>
<reference evidence="14 15" key="1">
    <citation type="submission" date="2018-09" db="EMBL/GenBank/DDBJ databases">
        <title>Genomic Encyclopedia of Type Strains, Phase III (KMG-III): the genomes of soil and plant-associated and newly described type strains.</title>
        <authorList>
            <person name="Whitman W."/>
        </authorList>
    </citation>
    <scope>NUCLEOTIDE SEQUENCE [LARGE SCALE GENOMIC DNA]</scope>
    <source>
        <strain evidence="14 15">CECT 7938</strain>
    </source>
</reference>
<comment type="caution">
    <text evidence="14">The sequence shown here is derived from an EMBL/GenBank/DDBJ whole genome shotgun (WGS) entry which is preliminary data.</text>
</comment>
<dbReference type="CDD" id="cd03143">
    <property type="entry name" value="A4_beta-galactosidase_middle_domain"/>
    <property type="match status" value="1"/>
</dbReference>
<keyword evidence="5 8" id="KW-0378">Hydrolase</keyword>
<name>A0A420BH05_SPHD1</name>
<evidence type="ECO:0000256" key="8">
    <source>
        <dbReference type="PIRNR" id="PIRNR001084"/>
    </source>
</evidence>
<feature type="binding site" evidence="10">
    <location>
        <position position="329"/>
    </location>
    <ligand>
        <name>substrate</name>
    </ligand>
</feature>
<organism evidence="14 15">
    <name type="scientific">Sphingobacterium detergens</name>
    <dbReference type="NCBI Taxonomy" id="1145106"/>
    <lineage>
        <taxon>Bacteria</taxon>
        <taxon>Pseudomonadati</taxon>
        <taxon>Bacteroidota</taxon>
        <taxon>Sphingobacteriia</taxon>
        <taxon>Sphingobacteriales</taxon>
        <taxon>Sphingobacteriaceae</taxon>
        <taxon>Sphingobacterium</taxon>
    </lineage>
</organism>
<dbReference type="PANTHER" id="PTHR36447:SF2">
    <property type="entry name" value="BETA-GALACTOSIDASE YESZ"/>
    <property type="match status" value="1"/>
</dbReference>
<evidence type="ECO:0000256" key="10">
    <source>
        <dbReference type="PIRSR" id="PIRSR001084-2"/>
    </source>
</evidence>
<keyword evidence="7 8" id="KW-0326">Glycosidase</keyword>
<dbReference type="EMBL" id="RAPY01000001">
    <property type="protein sequence ID" value="RKE55945.1"/>
    <property type="molecule type" value="Genomic_DNA"/>
</dbReference>
<dbReference type="InterPro" id="IPR013738">
    <property type="entry name" value="Beta_galactosidase_Trimer"/>
</dbReference>
<dbReference type="InterPro" id="IPR003476">
    <property type="entry name" value="Glyco_hydro_42"/>
</dbReference>
<comment type="similarity">
    <text evidence="2 8">Belongs to the glycosyl hydrolase 42 family.</text>
</comment>
<proteinExistence type="inferred from homology"/>
<dbReference type="InterPro" id="IPR013529">
    <property type="entry name" value="Glyco_hydro_42_N"/>
</dbReference>
<evidence type="ECO:0000259" key="12">
    <source>
        <dbReference type="Pfam" id="PF02449"/>
    </source>
</evidence>
<evidence type="ECO:0000256" key="5">
    <source>
        <dbReference type="ARBA" id="ARBA00022801"/>
    </source>
</evidence>
<keyword evidence="15" id="KW-1185">Reference proteome</keyword>
<sequence>MKQKNYILLCLLFLAVCSLEAQYKFDKPLYGAAYYHEYMPSERLDEDIRLMKNAGLNVVRLGESTWGLFEPQEGVFAFEWMDRIIDKMHQAGIRIILGTPTYSIPAWLAHMHPEVLAEYQRGTKAYYGIRQNTDLSNPTFKYYSERIIRKLMERYAKHPGIIGYQVDNETEARGINNRDYFIGFRNYIKGRFNNDLDSLNKAWGMNYWGMNIRTWEEFYTRDGVTNPSYKNEWERYNRKQVADFLNWQCNIVNEYRRQDQFITHCFMPDFHNVDQVESFRQMQYPAINIYHDVQDKQDGQRIAYSGDFVRTVAKNNYIVMETNAQGIGWDARTQYPPYDRQLRQNVYAHYASGANMVEYWHWSTLHYGQETYWRGVLGHDLQPNRIYDEFKTTAQELARIGDRLIDLKKKNKTAILYSHDSYHALNFMPYTYKNNYPIDMVHKALYFQNIEADIIPCDKITDFKGYEMLVIPPLYVATDELLLAIDKFVKAGGHVVMMYKSGYCNEHSAVRATAAPGPLRKACGFHYQEFSTIGDMRLKDKPFELADKNQIGDWYEFLIPETAKPLAYAEHPFFGKWPVITENSYGKGKLTYIGTYPSQELLHTIIKKTAIEAKVITADNYTFPIIQRSGKNKWGKTIYYIFNYSTETKRITYTGDPAKELISNKLTQKGQEIILEPWEVLIMEQN</sequence>
<dbReference type="Gene3D" id="3.40.50.880">
    <property type="match status" value="1"/>
</dbReference>
<accession>A0A420BH05</accession>
<feature type="binding site" evidence="10">
    <location>
        <position position="168"/>
    </location>
    <ligand>
        <name>substrate</name>
    </ligand>
</feature>
<evidence type="ECO:0000313" key="14">
    <source>
        <dbReference type="EMBL" id="RKE55945.1"/>
    </source>
</evidence>
<keyword evidence="6" id="KW-0862">Zinc</keyword>
<evidence type="ECO:0000313" key="15">
    <source>
        <dbReference type="Proteomes" id="UP000286246"/>
    </source>
</evidence>
<evidence type="ECO:0000256" key="1">
    <source>
        <dbReference type="ARBA" id="ARBA00001412"/>
    </source>
</evidence>
<dbReference type="Pfam" id="PF08532">
    <property type="entry name" value="Glyco_hydro_42M"/>
    <property type="match status" value="1"/>
</dbReference>
<dbReference type="EC" id="3.2.1.23" evidence="3 8"/>
<dbReference type="RefSeq" id="WP_120257672.1">
    <property type="nucleotide sequence ID" value="NZ_RAPY01000001.1"/>
</dbReference>
<dbReference type="Proteomes" id="UP000286246">
    <property type="component" value="Unassembled WGS sequence"/>
</dbReference>
<dbReference type="SUPFAM" id="SSF51445">
    <property type="entry name" value="(Trans)glycosidases"/>
    <property type="match status" value="1"/>
</dbReference>
<dbReference type="GO" id="GO:0004565">
    <property type="term" value="F:beta-galactosidase activity"/>
    <property type="evidence" value="ECO:0007669"/>
    <property type="project" value="UniProtKB-EC"/>
</dbReference>
<dbReference type="PANTHER" id="PTHR36447">
    <property type="entry name" value="BETA-GALACTOSIDASE GANA"/>
    <property type="match status" value="1"/>
</dbReference>
<evidence type="ECO:0000256" key="2">
    <source>
        <dbReference type="ARBA" id="ARBA00005940"/>
    </source>
</evidence>
<evidence type="ECO:0000256" key="6">
    <source>
        <dbReference type="ARBA" id="ARBA00022833"/>
    </source>
</evidence>
<dbReference type="AlphaFoldDB" id="A0A420BH05"/>
<evidence type="ECO:0000259" key="13">
    <source>
        <dbReference type="Pfam" id="PF08532"/>
    </source>
</evidence>
<evidence type="ECO:0000256" key="3">
    <source>
        <dbReference type="ARBA" id="ARBA00012756"/>
    </source>
</evidence>
<keyword evidence="4" id="KW-0479">Metal-binding</keyword>
<dbReference type="Pfam" id="PF02449">
    <property type="entry name" value="Glyco_hydro_42"/>
    <property type="match status" value="1"/>
</dbReference>
<feature type="signal peptide" evidence="11">
    <location>
        <begin position="1"/>
        <end position="21"/>
    </location>
</feature>
<feature type="binding site" evidence="10">
    <location>
        <position position="130"/>
    </location>
    <ligand>
        <name>substrate</name>
    </ligand>
</feature>